<sequence>MTKDLYSKAVFCPAEDLSMGHPPEQNPPAGRRGAVQASN</sequence>
<protein>
    <submittedName>
        <fullName evidence="2">Uncharacterized protein</fullName>
    </submittedName>
</protein>
<evidence type="ECO:0000313" key="3">
    <source>
        <dbReference type="Proteomes" id="UP000075683"/>
    </source>
</evidence>
<organism evidence="2 3">
    <name type="scientific">Caldibacillus debilis</name>
    <dbReference type="NCBI Taxonomy" id="301148"/>
    <lineage>
        <taxon>Bacteria</taxon>
        <taxon>Bacillati</taxon>
        <taxon>Bacillota</taxon>
        <taxon>Bacilli</taxon>
        <taxon>Bacillales</taxon>
        <taxon>Bacillaceae</taxon>
        <taxon>Caldibacillus</taxon>
    </lineage>
</organism>
<name>A0A150LFV1_9BACI</name>
<dbReference type="EMBL" id="LQYT01000113">
    <property type="protein sequence ID" value="KYD11110.1"/>
    <property type="molecule type" value="Genomic_DNA"/>
</dbReference>
<accession>A0A150LFV1</accession>
<comment type="caution">
    <text evidence="2">The sequence shown here is derived from an EMBL/GenBank/DDBJ whole genome shotgun (WGS) entry which is preliminary data.</text>
</comment>
<gene>
    <name evidence="2" type="ORF">B4135_3225</name>
</gene>
<proteinExistence type="predicted"/>
<dbReference type="AlphaFoldDB" id="A0A150LFV1"/>
<dbReference type="Proteomes" id="UP000075683">
    <property type="component" value="Unassembled WGS sequence"/>
</dbReference>
<evidence type="ECO:0000313" key="2">
    <source>
        <dbReference type="EMBL" id="KYD11110.1"/>
    </source>
</evidence>
<feature type="region of interest" description="Disordered" evidence="1">
    <location>
        <begin position="14"/>
        <end position="39"/>
    </location>
</feature>
<evidence type="ECO:0000256" key="1">
    <source>
        <dbReference type="SAM" id="MobiDB-lite"/>
    </source>
</evidence>
<reference evidence="2 3" key="1">
    <citation type="submission" date="2016-01" db="EMBL/GenBank/DDBJ databases">
        <title>Draft Genome Sequences of Seven Thermophilic Sporeformers Isolated from Foods.</title>
        <authorList>
            <person name="Berendsen E.M."/>
            <person name="Wells-Bennik M.H."/>
            <person name="Krawcyk A.O."/>
            <person name="De Jong A."/>
            <person name="Holsappel S."/>
            <person name="Eijlander R.T."/>
            <person name="Kuipers O.P."/>
        </authorList>
    </citation>
    <scope>NUCLEOTIDE SEQUENCE [LARGE SCALE GENOMIC DNA]</scope>
    <source>
        <strain evidence="2 3">B4135</strain>
    </source>
</reference>